<evidence type="ECO:0000259" key="6">
    <source>
        <dbReference type="Pfam" id="PF04542"/>
    </source>
</evidence>
<dbReference type="InterPro" id="IPR013249">
    <property type="entry name" value="RNA_pol_sigma70_r4_t2"/>
</dbReference>
<keyword evidence="9" id="KW-1185">Reference proteome</keyword>
<dbReference type="InterPro" id="IPR013324">
    <property type="entry name" value="RNA_pol_sigma_r3/r4-like"/>
</dbReference>
<feature type="region of interest" description="Disordered" evidence="5">
    <location>
        <begin position="217"/>
        <end position="253"/>
    </location>
</feature>
<dbReference type="Proteomes" id="UP001602245">
    <property type="component" value="Unassembled WGS sequence"/>
</dbReference>
<feature type="domain" description="RNA polymerase sigma factor 70 region 4 type 2" evidence="7">
    <location>
        <begin position="123"/>
        <end position="173"/>
    </location>
</feature>
<dbReference type="InterPro" id="IPR052704">
    <property type="entry name" value="ECF_Sigma-70_Domain"/>
</dbReference>
<evidence type="ECO:0000313" key="9">
    <source>
        <dbReference type="Proteomes" id="UP001602245"/>
    </source>
</evidence>
<evidence type="ECO:0000313" key="8">
    <source>
        <dbReference type="EMBL" id="MFF5297453.1"/>
    </source>
</evidence>
<dbReference type="PANTHER" id="PTHR30173:SF36">
    <property type="entry name" value="ECF RNA POLYMERASE SIGMA FACTOR SIGJ"/>
    <property type="match status" value="1"/>
</dbReference>
<dbReference type="Pfam" id="PF04542">
    <property type="entry name" value="Sigma70_r2"/>
    <property type="match status" value="1"/>
</dbReference>
<dbReference type="InterPro" id="IPR007627">
    <property type="entry name" value="RNA_pol_sigma70_r2"/>
</dbReference>
<gene>
    <name evidence="8" type="ORF">ACFY35_49170</name>
</gene>
<dbReference type="InterPro" id="IPR014284">
    <property type="entry name" value="RNA_pol_sigma-70_dom"/>
</dbReference>
<organism evidence="8 9">
    <name type="scientific">Paractinoplanes globisporus</name>
    <dbReference type="NCBI Taxonomy" id="113565"/>
    <lineage>
        <taxon>Bacteria</taxon>
        <taxon>Bacillati</taxon>
        <taxon>Actinomycetota</taxon>
        <taxon>Actinomycetes</taxon>
        <taxon>Micromonosporales</taxon>
        <taxon>Micromonosporaceae</taxon>
        <taxon>Paractinoplanes</taxon>
    </lineage>
</organism>
<dbReference type="RefSeq" id="WP_084699096.1">
    <property type="nucleotide sequence ID" value="NZ_JBIAZU010000011.1"/>
</dbReference>
<evidence type="ECO:0000256" key="3">
    <source>
        <dbReference type="ARBA" id="ARBA00023082"/>
    </source>
</evidence>
<keyword evidence="4" id="KW-0804">Transcription</keyword>
<accession>A0ABW6WWR6</accession>
<evidence type="ECO:0000256" key="2">
    <source>
        <dbReference type="ARBA" id="ARBA00023015"/>
    </source>
</evidence>
<reference evidence="8 9" key="1">
    <citation type="submission" date="2024-10" db="EMBL/GenBank/DDBJ databases">
        <title>The Natural Products Discovery Center: Release of the First 8490 Sequenced Strains for Exploring Actinobacteria Biosynthetic Diversity.</title>
        <authorList>
            <person name="Kalkreuter E."/>
            <person name="Kautsar S.A."/>
            <person name="Yang D."/>
            <person name="Bader C.D."/>
            <person name="Teijaro C.N."/>
            <person name="Fluegel L."/>
            <person name="Davis C.M."/>
            <person name="Simpson J.R."/>
            <person name="Lauterbach L."/>
            <person name="Steele A.D."/>
            <person name="Gui C."/>
            <person name="Meng S."/>
            <person name="Li G."/>
            <person name="Viehrig K."/>
            <person name="Ye F."/>
            <person name="Su P."/>
            <person name="Kiefer A.F."/>
            <person name="Nichols A."/>
            <person name="Cepeda A.J."/>
            <person name="Yan W."/>
            <person name="Fan B."/>
            <person name="Jiang Y."/>
            <person name="Adhikari A."/>
            <person name="Zheng C.-J."/>
            <person name="Schuster L."/>
            <person name="Cowan T.M."/>
            <person name="Smanski M.J."/>
            <person name="Chevrette M.G."/>
            <person name="De Carvalho L.P.S."/>
            <person name="Shen B."/>
        </authorList>
    </citation>
    <scope>NUCLEOTIDE SEQUENCE [LARGE SCALE GENOMIC DNA]</scope>
    <source>
        <strain evidence="8 9">NPDC000087</strain>
    </source>
</reference>
<proteinExistence type="inferred from homology"/>
<dbReference type="Pfam" id="PF08281">
    <property type="entry name" value="Sigma70_r4_2"/>
    <property type="match status" value="1"/>
</dbReference>
<evidence type="ECO:0000256" key="1">
    <source>
        <dbReference type="ARBA" id="ARBA00010641"/>
    </source>
</evidence>
<sequence length="253" mass="27531">MNTVDAAVIERAERGPSTIQAEAEFEGVRSRLLGVAYQIVGRTADAEDVVQDAWVRWQTADRAEVRSPLAFLTTVTRRLALNTATSAYARREVCAGESLPEAGLATDDPAREAERREALGIAVQFLMERLSPAECAVYVLQEAFGYPFREIAGALGLSEANARQLARRARGHLAEERHNPVDPAVRDALLEALAEATRAGDVARLIALLRAPRRWRSGTSAHSRPAVGEAPGAGRPSCGTGEDRRRTPTVRRR</sequence>
<keyword evidence="2" id="KW-0805">Transcription regulation</keyword>
<comment type="similarity">
    <text evidence="1">Belongs to the sigma-70 factor family. ECF subfamily.</text>
</comment>
<dbReference type="InterPro" id="IPR036388">
    <property type="entry name" value="WH-like_DNA-bd_sf"/>
</dbReference>
<evidence type="ECO:0000259" key="7">
    <source>
        <dbReference type="Pfam" id="PF08281"/>
    </source>
</evidence>
<dbReference type="SUPFAM" id="SSF88659">
    <property type="entry name" value="Sigma3 and sigma4 domains of RNA polymerase sigma factors"/>
    <property type="match status" value="1"/>
</dbReference>
<dbReference type="EMBL" id="JBIAZU010000011">
    <property type="protein sequence ID" value="MFF5297453.1"/>
    <property type="molecule type" value="Genomic_DNA"/>
</dbReference>
<dbReference type="Gene3D" id="1.10.1740.10">
    <property type="match status" value="1"/>
</dbReference>
<dbReference type="Gene3D" id="1.10.10.10">
    <property type="entry name" value="Winged helix-like DNA-binding domain superfamily/Winged helix DNA-binding domain"/>
    <property type="match status" value="1"/>
</dbReference>
<comment type="caution">
    <text evidence="8">The sequence shown here is derived from an EMBL/GenBank/DDBJ whole genome shotgun (WGS) entry which is preliminary data.</text>
</comment>
<evidence type="ECO:0000256" key="4">
    <source>
        <dbReference type="ARBA" id="ARBA00023163"/>
    </source>
</evidence>
<name>A0ABW6WWR6_9ACTN</name>
<dbReference type="SUPFAM" id="SSF88946">
    <property type="entry name" value="Sigma2 domain of RNA polymerase sigma factors"/>
    <property type="match status" value="1"/>
</dbReference>
<dbReference type="NCBIfam" id="TIGR02937">
    <property type="entry name" value="sigma70-ECF"/>
    <property type="match status" value="1"/>
</dbReference>
<keyword evidence="3" id="KW-0731">Sigma factor</keyword>
<protein>
    <submittedName>
        <fullName evidence="8">Sigma-70 family RNA polymerase sigma factor</fullName>
    </submittedName>
</protein>
<feature type="domain" description="RNA polymerase sigma-70 region 2" evidence="6">
    <location>
        <begin position="28"/>
        <end position="84"/>
    </location>
</feature>
<dbReference type="PANTHER" id="PTHR30173">
    <property type="entry name" value="SIGMA 19 FACTOR"/>
    <property type="match status" value="1"/>
</dbReference>
<dbReference type="InterPro" id="IPR013325">
    <property type="entry name" value="RNA_pol_sigma_r2"/>
</dbReference>
<evidence type="ECO:0000256" key="5">
    <source>
        <dbReference type="SAM" id="MobiDB-lite"/>
    </source>
</evidence>